<dbReference type="PROSITE" id="PS50977">
    <property type="entry name" value="HTH_TETR_2"/>
    <property type="match status" value="1"/>
</dbReference>
<dbReference type="AlphaFoldDB" id="A0A857MJS4"/>
<dbReference type="PANTHER" id="PTHR30055:SF234">
    <property type="entry name" value="HTH-TYPE TRANSCRIPTIONAL REGULATOR BETI"/>
    <property type="match status" value="1"/>
</dbReference>
<keyword evidence="1" id="KW-0805">Transcription regulation</keyword>
<dbReference type="InterPro" id="IPR050109">
    <property type="entry name" value="HTH-type_TetR-like_transc_reg"/>
</dbReference>
<dbReference type="GO" id="GO:0003700">
    <property type="term" value="F:DNA-binding transcription factor activity"/>
    <property type="evidence" value="ECO:0007669"/>
    <property type="project" value="TreeGrafter"/>
</dbReference>
<evidence type="ECO:0000256" key="3">
    <source>
        <dbReference type="ARBA" id="ARBA00023163"/>
    </source>
</evidence>
<dbReference type="SUPFAM" id="SSF46689">
    <property type="entry name" value="Homeodomain-like"/>
    <property type="match status" value="1"/>
</dbReference>
<reference evidence="4" key="1">
    <citation type="journal article" date="2021" name="Nat. Microbiol.">
        <title>Cocultivation of an ultrasmall environmental parasitic bacterium with lytic ability against bacteria associated with wastewater foams.</title>
        <authorList>
            <person name="Batinovic S."/>
            <person name="Rose J.J.A."/>
            <person name="Ratcliffe J."/>
            <person name="Seviour R.J."/>
            <person name="Petrovski S."/>
        </authorList>
    </citation>
    <scope>NUCLEOTIDE SEQUENCE</scope>
    <source>
        <strain evidence="4">CON44</strain>
    </source>
</reference>
<keyword evidence="3" id="KW-0804">Transcription</keyword>
<dbReference type="Gene3D" id="1.10.357.10">
    <property type="entry name" value="Tetracycline Repressor, domain 2"/>
    <property type="match status" value="1"/>
</dbReference>
<name>A0A857MJS4_9ACTN</name>
<dbReference type="InterPro" id="IPR009057">
    <property type="entry name" value="Homeodomain-like_sf"/>
</dbReference>
<dbReference type="GO" id="GO:0000976">
    <property type="term" value="F:transcription cis-regulatory region binding"/>
    <property type="evidence" value="ECO:0007669"/>
    <property type="project" value="TreeGrafter"/>
</dbReference>
<proteinExistence type="predicted"/>
<dbReference type="EMBL" id="CP045810">
    <property type="protein sequence ID" value="QHN41519.1"/>
    <property type="molecule type" value="Genomic_DNA"/>
</dbReference>
<evidence type="ECO:0000256" key="2">
    <source>
        <dbReference type="ARBA" id="ARBA00023125"/>
    </source>
</evidence>
<dbReference type="PANTHER" id="PTHR30055">
    <property type="entry name" value="HTH-TYPE TRANSCRIPTIONAL REGULATOR RUTR"/>
    <property type="match status" value="1"/>
</dbReference>
<dbReference type="Pfam" id="PF00440">
    <property type="entry name" value="TetR_N"/>
    <property type="match status" value="1"/>
</dbReference>
<keyword evidence="2" id="KW-0238">DNA-binding</keyword>
<sequence>MARSQLTWTRSPPSGTACGGLYATSTIADSVVICNTMCCTCHVTLPNPSRSDGRRNVQRIMEAATSVWAVNPDAPLQEVAKAAGVDRATLYRHFPTRAALFQTVAPPAFDEIGGLLVDLPTEGPALPVLTSLIEPFIGLGNRYAFVVTHATAATQDRAVDVALSESLEALIIRAQQQREIDPGYHPAYVAGMYTSVIKNAVILVARGILDPETGIAQAQRAFTKAMEVTDDDT</sequence>
<evidence type="ECO:0000256" key="1">
    <source>
        <dbReference type="ARBA" id="ARBA00023015"/>
    </source>
</evidence>
<gene>
    <name evidence="4" type="ORF">GII30_22255</name>
</gene>
<accession>A0A857MJS4</accession>
<dbReference type="InterPro" id="IPR001647">
    <property type="entry name" value="HTH_TetR"/>
</dbReference>
<protein>
    <submittedName>
        <fullName evidence="4">TetR family transcriptional regulator</fullName>
    </submittedName>
</protein>
<evidence type="ECO:0000313" key="4">
    <source>
        <dbReference type="EMBL" id="QHN41519.1"/>
    </source>
</evidence>
<organism evidence="4">
    <name type="scientific">Gordonia amarae</name>
    <dbReference type="NCBI Taxonomy" id="36821"/>
    <lineage>
        <taxon>Bacteria</taxon>
        <taxon>Bacillati</taxon>
        <taxon>Actinomycetota</taxon>
        <taxon>Actinomycetes</taxon>
        <taxon>Mycobacteriales</taxon>
        <taxon>Gordoniaceae</taxon>
        <taxon>Gordonia</taxon>
    </lineage>
</organism>